<keyword evidence="4" id="KW-1185">Reference proteome</keyword>
<dbReference type="EMBL" id="CP017641">
    <property type="protein sequence ID" value="APZ90759.1"/>
    <property type="molecule type" value="Genomic_DNA"/>
</dbReference>
<evidence type="ECO:0000256" key="1">
    <source>
        <dbReference type="ARBA" id="ARBA00006484"/>
    </source>
</evidence>
<dbReference type="AlphaFoldDB" id="A0A1P8W9P3"/>
<accession>A0A1P8W9P3</accession>
<name>A0A1P8W9P3_9PLAN</name>
<dbReference type="PRINTS" id="PR00081">
    <property type="entry name" value="GDHRDH"/>
</dbReference>
<dbReference type="InterPro" id="IPR036291">
    <property type="entry name" value="NAD(P)-bd_dom_sf"/>
</dbReference>
<dbReference type="Proteomes" id="UP000187735">
    <property type="component" value="Chromosome"/>
</dbReference>
<dbReference type="Gene3D" id="3.40.50.720">
    <property type="entry name" value="NAD(P)-binding Rossmann-like Domain"/>
    <property type="match status" value="1"/>
</dbReference>
<organism evidence="3 4">
    <name type="scientific">Fuerstiella marisgermanici</name>
    <dbReference type="NCBI Taxonomy" id="1891926"/>
    <lineage>
        <taxon>Bacteria</taxon>
        <taxon>Pseudomonadati</taxon>
        <taxon>Planctomycetota</taxon>
        <taxon>Planctomycetia</taxon>
        <taxon>Planctomycetales</taxon>
        <taxon>Planctomycetaceae</taxon>
        <taxon>Fuerstiella</taxon>
    </lineage>
</organism>
<dbReference type="OrthoDB" id="9803333at2"/>
<dbReference type="FunFam" id="3.40.50.720:FF:000084">
    <property type="entry name" value="Short-chain dehydrogenase reductase"/>
    <property type="match status" value="1"/>
</dbReference>
<reference evidence="3 4" key="1">
    <citation type="journal article" date="2016" name="Front. Microbiol.">
        <title>Fuerstia marisgermanicae gen. nov., sp. nov., an Unusual Member of the Phylum Planctomycetes from the German Wadden Sea.</title>
        <authorList>
            <person name="Kohn T."/>
            <person name="Heuer A."/>
            <person name="Jogler M."/>
            <person name="Vollmers J."/>
            <person name="Boedeker C."/>
            <person name="Bunk B."/>
            <person name="Rast P."/>
            <person name="Borchert D."/>
            <person name="Glockner I."/>
            <person name="Freese H.M."/>
            <person name="Klenk H.P."/>
            <person name="Overmann J."/>
            <person name="Kaster A.K."/>
            <person name="Rohde M."/>
            <person name="Wiegand S."/>
            <person name="Jogler C."/>
        </authorList>
    </citation>
    <scope>NUCLEOTIDE SEQUENCE [LARGE SCALE GENOMIC DNA]</scope>
    <source>
        <strain evidence="3 4">NH11</strain>
    </source>
</reference>
<evidence type="ECO:0000256" key="2">
    <source>
        <dbReference type="ARBA" id="ARBA00023002"/>
    </source>
</evidence>
<evidence type="ECO:0000313" key="3">
    <source>
        <dbReference type="EMBL" id="APZ90759.1"/>
    </source>
</evidence>
<comment type="similarity">
    <text evidence="1">Belongs to the short-chain dehydrogenases/reductases (SDR) family.</text>
</comment>
<gene>
    <name evidence="3" type="primary">fabG_1</name>
    <name evidence="3" type="ORF">Fuma_00343</name>
</gene>
<dbReference type="PANTHER" id="PTHR48107">
    <property type="entry name" value="NADPH-DEPENDENT ALDEHYDE REDUCTASE-LIKE PROTEIN, CHLOROPLASTIC-RELATED"/>
    <property type="match status" value="1"/>
</dbReference>
<dbReference type="Pfam" id="PF13561">
    <property type="entry name" value="adh_short_C2"/>
    <property type="match status" value="1"/>
</dbReference>
<dbReference type="RefSeq" id="WP_077022610.1">
    <property type="nucleotide sequence ID" value="NZ_CP017641.1"/>
</dbReference>
<sequence length="244" mass="25214">MNEKRTAIVTGGSGGIGSEICRRLAADGFNVAVHYGSDASAAASVCADIEAAGGTAMTARANVSDEAEVATLFAAVTKRFGGVDVVVANAGASGFGPIAATEISEFERLIAVNFRGAFLTLREAARQVRNGGRIIFTSFQLAERPRVGTGVYSATKAAIDAMLVSMSKEVGDAGITINSVRPGATAPGMFDDSDEERADQFRKLSAFNRLGTPTDIAGVVAFLASDDAKWITGQHIRADGGMSN</sequence>
<dbReference type="GO" id="GO:0004316">
    <property type="term" value="F:3-oxoacyl-[acyl-carrier-protein] reductase (NADPH) activity"/>
    <property type="evidence" value="ECO:0007669"/>
    <property type="project" value="UniProtKB-EC"/>
</dbReference>
<protein>
    <submittedName>
        <fullName evidence="3">3-oxoacyl-[acyl-carrier-protein] reductase FabG</fullName>
        <ecNumber evidence="3">1.1.1.100</ecNumber>
    </submittedName>
</protein>
<proteinExistence type="inferred from homology"/>
<dbReference type="STRING" id="1891926.Fuma_00343"/>
<dbReference type="SUPFAM" id="SSF51735">
    <property type="entry name" value="NAD(P)-binding Rossmann-fold domains"/>
    <property type="match status" value="1"/>
</dbReference>
<dbReference type="EC" id="1.1.1.100" evidence="3"/>
<dbReference type="PANTHER" id="PTHR48107:SF7">
    <property type="entry name" value="RE15974P"/>
    <property type="match status" value="1"/>
</dbReference>
<evidence type="ECO:0000313" key="4">
    <source>
        <dbReference type="Proteomes" id="UP000187735"/>
    </source>
</evidence>
<dbReference type="KEGG" id="fmr:Fuma_00343"/>
<dbReference type="InterPro" id="IPR002347">
    <property type="entry name" value="SDR_fam"/>
</dbReference>
<keyword evidence="2 3" id="KW-0560">Oxidoreductase</keyword>